<feature type="binding site" evidence="3">
    <location>
        <position position="244"/>
    </location>
    <ligand>
        <name>shikimate</name>
        <dbReference type="ChEBI" id="CHEBI:36208"/>
    </ligand>
</feature>
<dbReference type="CDD" id="cd01065">
    <property type="entry name" value="NAD_bind_Shikimate_DH"/>
    <property type="match status" value="1"/>
</dbReference>
<dbReference type="SUPFAM" id="SSF51735">
    <property type="entry name" value="NAD(P)-binding Rossmann-fold domains"/>
    <property type="match status" value="1"/>
</dbReference>
<name>A0ABT1H1U7_9NOCA</name>
<dbReference type="InterPro" id="IPR022893">
    <property type="entry name" value="Shikimate_DH_fam"/>
</dbReference>
<dbReference type="Pfam" id="PF08501">
    <property type="entry name" value="Shikimate_dh_N"/>
    <property type="match status" value="1"/>
</dbReference>
<feature type="binding site" evidence="3">
    <location>
        <position position="242"/>
    </location>
    <ligand>
        <name>NADP(+)</name>
        <dbReference type="ChEBI" id="CHEBI:58349"/>
    </ligand>
</feature>
<dbReference type="EC" id="1.1.1.25" evidence="3"/>
<evidence type="ECO:0000313" key="5">
    <source>
        <dbReference type="EMBL" id="MCP2160645.1"/>
    </source>
</evidence>
<evidence type="ECO:0000256" key="3">
    <source>
        <dbReference type="HAMAP-Rule" id="MF_00222"/>
    </source>
</evidence>
<evidence type="ECO:0000313" key="6">
    <source>
        <dbReference type="Proteomes" id="UP001205740"/>
    </source>
</evidence>
<evidence type="ECO:0000259" key="4">
    <source>
        <dbReference type="Pfam" id="PF08501"/>
    </source>
</evidence>
<keyword evidence="2 3" id="KW-0057">Aromatic amino acid biosynthesis</keyword>
<sequence length="309" mass="31863">MFSTELATAQALAAGGTQVCALVGQGISQSLTPALHEREGAAHGIAYRYLTLDVAMDRVTDLDLGALLDGARAAGIRGLNVTHPFKQAVIAHLDDLSPDAARLGAVNTVLFDEDGARGHNTDWSGFARNLDRGFGSDVAMDSVVQVGAGGAGAATAYALVTRGVSTLHLVDVDRGRAEALADAVRAMANGPVTVTADDLRGAAGRVAAADGLVNATPLGMADHPGMAVDRSWLRRDLWVADIVYRPVVTELVRTARQLGARTLTGDGMAAFQAVDAFGLFCGVDADAARMLAHVGELVAAEDAPALRSA</sequence>
<keyword evidence="6" id="KW-1185">Reference proteome</keyword>
<proteinExistence type="inferred from homology"/>
<reference evidence="5 6" key="1">
    <citation type="submission" date="2022-06" db="EMBL/GenBank/DDBJ databases">
        <title>Genomic Encyclopedia of Archaeal and Bacterial Type Strains, Phase II (KMG-II): from individual species to whole genera.</title>
        <authorList>
            <person name="Goeker M."/>
        </authorList>
    </citation>
    <scope>NUCLEOTIDE SEQUENCE [LARGE SCALE GENOMIC DNA]</scope>
    <source>
        <strain evidence="5 6">DSM 45037</strain>
    </source>
</reference>
<comment type="subunit">
    <text evidence="3">Homodimer.</text>
</comment>
<keyword evidence="3" id="KW-0521">NADP</keyword>
<feature type="binding site" evidence="3">
    <location>
        <position position="272"/>
    </location>
    <ligand>
        <name>shikimate</name>
        <dbReference type="ChEBI" id="CHEBI:36208"/>
    </ligand>
</feature>
<organism evidence="5 6">
    <name type="scientific">Williamsia serinedens</name>
    <dbReference type="NCBI Taxonomy" id="391736"/>
    <lineage>
        <taxon>Bacteria</taxon>
        <taxon>Bacillati</taxon>
        <taxon>Actinomycetota</taxon>
        <taxon>Actinomycetes</taxon>
        <taxon>Mycobacteriales</taxon>
        <taxon>Nocardiaceae</taxon>
        <taxon>Williamsia</taxon>
    </lineage>
</organism>
<dbReference type="PANTHER" id="PTHR21089:SF1">
    <property type="entry name" value="BIFUNCTIONAL 3-DEHYDROQUINATE DEHYDRATASE_SHIKIMATE DEHYDROGENASE, CHLOROPLASTIC"/>
    <property type="match status" value="1"/>
</dbReference>
<protein>
    <recommendedName>
        <fullName evidence="3">Shikimate dehydrogenase (NADP(+))</fullName>
        <shortName evidence="3">SDH</shortName>
        <ecNumber evidence="3">1.1.1.25</ecNumber>
    </recommendedName>
</protein>
<dbReference type="Gene3D" id="3.40.50.10860">
    <property type="entry name" value="Leucine Dehydrogenase, chain A, domain 1"/>
    <property type="match status" value="1"/>
</dbReference>
<comment type="caution">
    <text evidence="5">The sequence shown here is derived from an EMBL/GenBank/DDBJ whole genome shotgun (WGS) entry which is preliminary data.</text>
</comment>
<evidence type="ECO:0000256" key="2">
    <source>
        <dbReference type="ARBA" id="ARBA00023141"/>
    </source>
</evidence>
<dbReference type="InterPro" id="IPR036291">
    <property type="entry name" value="NAD(P)-bd_dom_sf"/>
</dbReference>
<feature type="binding site" evidence="3">
    <location>
        <position position="82"/>
    </location>
    <ligand>
        <name>shikimate</name>
        <dbReference type="ChEBI" id="CHEBI:36208"/>
    </ligand>
</feature>
<keyword evidence="3" id="KW-0028">Amino-acid biosynthesis</keyword>
<dbReference type="Gene3D" id="3.40.50.720">
    <property type="entry name" value="NAD(P)-binding Rossmann-like Domain"/>
    <property type="match status" value="1"/>
</dbReference>
<comment type="catalytic activity">
    <reaction evidence="3">
        <text>shikimate + NADP(+) = 3-dehydroshikimate + NADPH + H(+)</text>
        <dbReference type="Rhea" id="RHEA:17737"/>
        <dbReference type="ChEBI" id="CHEBI:15378"/>
        <dbReference type="ChEBI" id="CHEBI:16630"/>
        <dbReference type="ChEBI" id="CHEBI:36208"/>
        <dbReference type="ChEBI" id="CHEBI:57783"/>
        <dbReference type="ChEBI" id="CHEBI:58349"/>
        <dbReference type="EC" id="1.1.1.25"/>
    </reaction>
</comment>
<comment type="function">
    <text evidence="3">Involved in the biosynthesis of the chorismate, which leads to the biosynthesis of aromatic amino acids. Catalyzes the reversible NADPH linked reduction of 3-dehydroshikimate (DHSA) to yield shikimate (SA).</text>
</comment>
<dbReference type="Proteomes" id="UP001205740">
    <property type="component" value="Unassembled WGS sequence"/>
</dbReference>
<evidence type="ECO:0000256" key="1">
    <source>
        <dbReference type="ARBA" id="ARBA00004871"/>
    </source>
</evidence>
<feature type="domain" description="Shikimate dehydrogenase substrate binding N-terminal" evidence="4">
    <location>
        <begin position="22"/>
        <end position="109"/>
    </location>
</feature>
<feature type="active site" description="Proton acceptor" evidence="3">
    <location>
        <position position="86"/>
    </location>
</feature>
<feature type="binding site" evidence="3">
    <location>
        <position position="122"/>
    </location>
    <ligand>
        <name>shikimate</name>
        <dbReference type="ChEBI" id="CHEBI:36208"/>
    </ligand>
</feature>
<dbReference type="InterPro" id="IPR013708">
    <property type="entry name" value="Shikimate_DH-bd_N"/>
</dbReference>
<accession>A0ABT1H1U7</accession>
<comment type="caution">
    <text evidence="3">Lacks conserved residue(s) required for the propagation of feature annotation.</text>
</comment>
<dbReference type="PANTHER" id="PTHR21089">
    <property type="entry name" value="SHIKIMATE DEHYDROGENASE"/>
    <property type="match status" value="1"/>
</dbReference>
<feature type="binding site" evidence="3">
    <location>
        <begin position="30"/>
        <end position="32"/>
    </location>
    <ligand>
        <name>shikimate</name>
        <dbReference type="ChEBI" id="CHEBI:36208"/>
    </ligand>
</feature>
<comment type="pathway">
    <text evidence="1 3">Metabolic intermediate biosynthesis; chorismate biosynthesis; chorismate from D-erythrose 4-phosphate and phosphoenolpyruvate: step 4/7.</text>
</comment>
<feature type="binding site" evidence="3">
    <location>
        <position position="107"/>
    </location>
    <ligand>
        <name>shikimate</name>
        <dbReference type="ChEBI" id="CHEBI:36208"/>
    </ligand>
</feature>
<dbReference type="EMBL" id="JAMTCG010000003">
    <property type="protein sequence ID" value="MCP2160645.1"/>
    <property type="molecule type" value="Genomic_DNA"/>
</dbReference>
<gene>
    <name evidence="3" type="primary">aroE</name>
    <name evidence="5" type="ORF">LX12_001832</name>
</gene>
<comment type="similarity">
    <text evidence="3">Belongs to the shikimate dehydrogenase family.</text>
</comment>
<dbReference type="InterPro" id="IPR046346">
    <property type="entry name" value="Aminoacid_DH-like_N_sf"/>
</dbReference>
<dbReference type="NCBIfam" id="NF009201">
    <property type="entry name" value="PRK12549.1"/>
    <property type="match status" value="1"/>
</dbReference>
<feature type="binding site" evidence="3">
    <location>
        <begin position="147"/>
        <end position="151"/>
    </location>
    <ligand>
        <name>NADP(+)</name>
        <dbReference type="ChEBI" id="CHEBI:58349"/>
    </ligand>
</feature>
<dbReference type="SUPFAM" id="SSF53223">
    <property type="entry name" value="Aminoacid dehydrogenase-like, N-terminal domain"/>
    <property type="match status" value="1"/>
</dbReference>
<keyword evidence="3" id="KW-0560">Oxidoreductase</keyword>
<feature type="binding site" evidence="3">
    <location>
        <position position="265"/>
    </location>
    <ligand>
        <name>NADP(+)</name>
        <dbReference type="ChEBI" id="CHEBI:58349"/>
    </ligand>
</feature>
<dbReference type="RefSeq" id="WP_253654590.1">
    <property type="nucleotide sequence ID" value="NZ_BAAAOE010000003.1"/>
</dbReference>
<dbReference type="HAMAP" id="MF_00222">
    <property type="entry name" value="Shikimate_DH_AroE"/>
    <property type="match status" value="1"/>
</dbReference>